<evidence type="ECO:0000256" key="2">
    <source>
        <dbReference type="SAM" id="Phobius"/>
    </source>
</evidence>
<evidence type="ECO:0000313" key="4">
    <source>
        <dbReference type="EMBL" id="PYH29476.1"/>
    </source>
</evidence>
<organism evidence="4 5">
    <name type="scientific">Aspergillus neoniger (strain CBS 115656)</name>
    <dbReference type="NCBI Taxonomy" id="1448310"/>
    <lineage>
        <taxon>Eukaryota</taxon>
        <taxon>Fungi</taxon>
        <taxon>Dikarya</taxon>
        <taxon>Ascomycota</taxon>
        <taxon>Pezizomycotina</taxon>
        <taxon>Eurotiomycetes</taxon>
        <taxon>Eurotiomycetidae</taxon>
        <taxon>Eurotiales</taxon>
        <taxon>Aspergillaceae</taxon>
        <taxon>Aspergillus</taxon>
        <taxon>Aspergillus subgen. Circumdati</taxon>
    </lineage>
</organism>
<keyword evidence="5" id="KW-1185">Reference proteome</keyword>
<dbReference type="AlphaFoldDB" id="A0A318Y5E5"/>
<evidence type="ECO:0008006" key="6">
    <source>
        <dbReference type="Google" id="ProtNLM"/>
    </source>
</evidence>
<reference evidence="4" key="1">
    <citation type="submission" date="2016-12" db="EMBL/GenBank/DDBJ databases">
        <title>The genomes of Aspergillus section Nigri reveals drivers in fungal speciation.</title>
        <authorList>
            <consortium name="DOE Joint Genome Institute"/>
            <person name="Vesth T.C."/>
            <person name="Nybo J."/>
            <person name="Theobald S."/>
            <person name="Brandl J."/>
            <person name="Frisvad J.C."/>
            <person name="Nielsen K.F."/>
            <person name="Lyhne E.K."/>
            <person name="Kogle M.E."/>
            <person name="Kuo A."/>
            <person name="Riley R."/>
            <person name="Clum A."/>
            <person name="Nolan M."/>
            <person name="Lipzen A."/>
            <person name="Salamov A."/>
            <person name="Henrissat B."/>
            <person name="Wiebenga A."/>
            <person name="De Vries R.P."/>
            <person name="Grigoriev I.V."/>
            <person name="Mortensen U.H."/>
            <person name="Andersen M.R."/>
            <person name="Baker S.E."/>
        </authorList>
    </citation>
    <scope>NUCLEOTIDE SEQUENCE [LARGE SCALE GENOMIC DNA]</scope>
    <source>
        <strain evidence="4">CBS 115656</strain>
    </source>
</reference>
<feature type="signal peptide" evidence="3">
    <location>
        <begin position="1"/>
        <end position="25"/>
    </location>
</feature>
<dbReference type="EMBL" id="KZ821492">
    <property type="protein sequence ID" value="PYH29476.1"/>
    <property type="molecule type" value="Genomic_DNA"/>
</dbReference>
<feature type="chain" id="PRO_5016389577" description="GPI anchored protein" evidence="3">
    <location>
        <begin position="26"/>
        <end position="264"/>
    </location>
</feature>
<feature type="region of interest" description="Disordered" evidence="1">
    <location>
        <begin position="157"/>
        <end position="186"/>
    </location>
</feature>
<keyword evidence="2" id="KW-0472">Membrane</keyword>
<gene>
    <name evidence="4" type="ORF">BO87DRAFT_419608</name>
</gene>
<evidence type="ECO:0000313" key="5">
    <source>
        <dbReference type="Proteomes" id="UP000247647"/>
    </source>
</evidence>
<dbReference type="OrthoDB" id="5215637at2759"/>
<evidence type="ECO:0000256" key="3">
    <source>
        <dbReference type="SAM" id="SignalP"/>
    </source>
</evidence>
<protein>
    <recommendedName>
        <fullName evidence="6">GPI anchored protein</fullName>
    </recommendedName>
</protein>
<dbReference type="Proteomes" id="UP000247647">
    <property type="component" value="Unassembled WGS sequence"/>
</dbReference>
<keyword evidence="2" id="KW-0812">Transmembrane</keyword>
<evidence type="ECO:0000256" key="1">
    <source>
        <dbReference type="SAM" id="MobiDB-lite"/>
    </source>
</evidence>
<name>A0A318Y5E5_ASPNB</name>
<dbReference type="RefSeq" id="XP_025474954.1">
    <property type="nucleotide sequence ID" value="XM_025626955.1"/>
</dbReference>
<accession>A0A318Y5E5</accession>
<proteinExistence type="predicted"/>
<keyword evidence="3" id="KW-0732">Signal</keyword>
<dbReference type="GeneID" id="37129411"/>
<feature type="transmembrane region" description="Helical" evidence="2">
    <location>
        <begin position="192"/>
        <end position="214"/>
    </location>
</feature>
<keyword evidence="2" id="KW-1133">Transmembrane helix</keyword>
<sequence length="264" mass="27272">MIVRGIRATALLCLLLATCTPTSSATATCYFPDGTIASNNVPCSSDTYSACCGKSDVCLSNNLCMDTGEQPYVLSRGGCTDPNWESDNCPSVCQSINKGGGCSIINLLYENGVSTYCCGTPISNGSEVICPHGNSFEVATGKMLYGYAALANSTADASSENSTCTSSNSSASVASSSASSSSSSFSAGRDTAIGVGVGVPLGVIAGASLVWAFWERKERKRMQRSGGSVDGNLAVEQEFSAPMVKTQRPPVELEVNGARHELVS</sequence>